<feature type="compositionally biased region" description="Polar residues" evidence="8">
    <location>
        <begin position="1333"/>
        <end position="1348"/>
    </location>
</feature>
<dbReference type="Proteomes" id="UP000030653">
    <property type="component" value="Unassembled WGS sequence"/>
</dbReference>
<dbReference type="Pfam" id="PF04108">
    <property type="entry name" value="ATG17_like"/>
    <property type="match status" value="1"/>
</dbReference>
<dbReference type="GO" id="GO:1903599">
    <property type="term" value="P:positive regulation of autophagy of mitochondrion"/>
    <property type="evidence" value="ECO:0007669"/>
    <property type="project" value="UniProtKB-UniRule"/>
</dbReference>
<dbReference type="GeneID" id="63683513"/>
<feature type="compositionally biased region" description="Polar residues" evidence="8">
    <location>
        <begin position="1084"/>
        <end position="1095"/>
    </location>
</feature>
<name>M5G995_DACPD</name>
<feature type="compositionally biased region" description="Low complexity" evidence="8">
    <location>
        <begin position="1101"/>
        <end position="1120"/>
    </location>
</feature>
<keyword evidence="2 6" id="KW-0813">Transport</keyword>
<evidence type="ECO:0000259" key="9">
    <source>
        <dbReference type="Pfam" id="PF04108"/>
    </source>
</evidence>
<dbReference type="GO" id="GO:0034727">
    <property type="term" value="P:piecemeal microautophagy of the nucleus"/>
    <property type="evidence" value="ECO:0007669"/>
    <property type="project" value="TreeGrafter"/>
</dbReference>
<dbReference type="GO" id="GO:0034045">
    <property type="term" value="C:phagophore assembly site membrane"/>
    <property type="evidence" value="ECO:0007669"/>
    <property type="project" value="UniProtKB-SubCell"/>
</dbReference>
<evidence type="ECO:0000256" key="8">
    <source>
        <dbReference type="SAM" id="MobiDB-lite"/>
    </source>
</evidence>
<dbReference type="PANTHER" id="PTHR13222">
    <property type="entry name" value="RB1-INDUCIBLE COILED-COIL"/>
    <property type="match status" value="1"/>
</dbReference>
<feature type="coiled-coil region" evidence="7">
    <location>
        <begin position="511"/>
        <end position="538"/>
    </location>
</feature>
<dbReference type="STRING" id="1858805.M5G995"/>
<feature type="region of interest" description="Disordered" evidence="8">
    <location>
        <begin position="1333"/>
        <end position="1367"/>
    </location>
</feature>
<dbReference type="GO" id="GO:1990316">
    <property type="term" value="C:Atg1/ULK1 kinase complex"/>
    <property type="evidence" value="ECO:0007669"/>
    <property type="project" value="TreeGrafter"/>
</dbReference>
<dbReference type="GO" id="GO:0061709">
    <property type="term" value="P:reticulophagy"/>
    <property type="evidence" value="ECO:0007669"/>
    <property type="project" value="TreeGrafter"/>
</dbReference>
<dbReference type="GO" id="GO:0015031">
    <property type="term" value="P:protein transport"/>
    <property type="evidence" value="ECO:0007669"/>
    <property type="project" value="UniProtKB-KW"/>
</dbReference>
<keyword evidence="12" id="KW-1185">Reference proteome</keyword>
<dbReference type="GO" id="GO:0060090">
    <property type="term" value="F:molecular adaptor activity"/>
    <property type="evidence" value="ECO:0007669"/>
    <property type="project" value="TreeGrafter"/>
</dbReference>
<dbReference type="InterPro" id="IPR045326">
    <property type="entry name" value="ATG17-like_dom"/>
</dbReference>
<reference evidence="11 12" key="1">
    <citation type="journal article" date="2012" name="Science">
        <title>The Paleozoic origin of enzymatic lignin decomposition reconstructed from 31 fungal genomes.</title>
        <authorList>
            <person name="Floudas D."/>
            <person name="Binder M."/>
            <person name="Riley R."/>
            <person name="Barry K."/>
            <person name="Blanchette R.A."/>
            <person name="Henrissat B."/>
            <person name="Martinez A.T."/>
            <person name="Otillar R."/>
            <person name="Spatafora J.W."/>
            <person name="Yadav J.S."/>
            <person name="Aerts A."/>
            <person name="Benoit I."/>
            <person name="Boyd A."/>
            <person name="Carlson A."/>
            <person name="Copeland A."/>
            <person name="Coutinho P.M."/>
            <person name="de Vries R.P."/>
            <person name="Ferreira P."/>
            <person name="Findley K."/>
            <person name="Foster B."/>
            <person name="Gaskell J."/>
            <person name="Glotzer D."/>
            <person name="Gorecki P."/>
            <person name="Heitman J."/>
            <person name="Hesse C."/>
            <person name="Hori C."/>
            <person name="Igarashi K."/>
            <person name="Jurgens J.A."/>
            <person name="Kallen N."/>
            <person name="Kersten P."/>
            <person name="Kohler A."/>
            <person name="Kuees U."/>
            <person name="Kumar T.K.A."/>
            <person name="Kuo A."/>
            <person name="LaButti K."/>
            <person name="Larrondo L.F."/>
            <person name="Lindquist E."/>
            <person name="Ling A."/>
            <person name="Lombard V."/>
            <person name="Lucas S."/>
            <person name="Lundell T."/>
            <person name="Martin R."/>
            <person name="McLaughlin D.J."/>
            <person name="Morgenstern I."/>
            <person name="Morin E."/>
            <person name="Murat C."/>
            <person name="Nagy L.G."/>
            <person name="Nolan M."/>
            <person name="Ohm R.A."/>
            <person name="Patyshakuliyeva A."/>
            <person name="Rokas A."/>
            <person name="Ruiz-Duenas F.J."/>
            <person name="Sabat G."/>
            <person name="Salamov A."/>
            <person name="Samejima M."/>
            <person name="Schmutz J."/>
            <person name="Slot J.C."/>
            <person name="St John F."/>
            <person name="Stenlid J."/>
            <person name="Sun H."/>
            <person name="Sun S."/>
            <person name="Syed K."/>
            <person name="Tsang A."/>
            <person name="Wiebenga A."/>
            <person name="Young D."/>
            <person name="Pisabarro A."/>
            <person name="Eastwood D.C."/>
            <person name="Martin F."/>
            <person name="Cullen D."/>
            <person name="Grigoriev I.V."/>
            <person name="Hibbett D.S."/>
        </authorList>
    </citation>
    <scope>NUCLEOTIDE SEQUENCE [LARGE SCALE GENOMIC DNA]</scope>
    <source>
        <strain evidence="11 12">DJM-731 SS1</strain>
    </source>
</reference>
<dbReference type="RefSeq" id="XP_040629331.1">
    <property type="nucleotide sequence ID" value="XM_040768451.1"/>
</dbReference>
<feature type="coiled-coil region" evidence="7">
    <location>
        <begin position="787"/>
        <end position="835"/>
    </location>
</feature>
<evidence type="ECO:0000259" key="10">
    <source>
        <dbReference type="Pfam" id="PF10377"/>
    </source>
</evidence>
<feature type="compositionally biased region" description="Polar residues" evidence="8">
    <location>
        <begin position="1155"/>
        <end position="1165"/>
    </location>
</feature>
<evidence type="ECO:0000256" key="2">
    <source>
        <dbReference type="ARBA" id="ARBA00022448"/>
    </source>
</evidence>
<evidence type="ECO:0000256" key="3">
    <source>
        <dbReference type="ARBA" id="ARBA00022927"/>
    </source>
</evidence>
<evidence type="ECO:0000256" key="7">
    <source>
        <dbReference type="SAM" id="Coils"/>
    </source>
</evidence>
<dbReference type="GO" id="GO:0000422">
    <property type="term" value="P:autophagy of mitochondrion"/>
    <property type="evidence" value="ECO:0007669"/>
    <property type="project" value="TreeGrafter"/>
</dbReference>
<evidence type="ECO:0000313" key="12">
    <source>
        <dbReference type="Proteomes" id="UP000030653"/>
    </source>
</evidence>
<organism evidence="11 12">
    <name type="scientific">Dacryopinax primogenitus (strain DJM 731)</name>
    <name type="common">Brown rot fungus</name>
    <dbReference type="NCBI Taxonomy" id="1858805"/>
    <lineage>
        <taxon>Eukaryota</taxon>
        <taxon>Fungi</taxon>
        <taxon>Dikarya</taxon>
        <taxon>Basidiomycota</taxon>
        <taxon>Agaricomycotina</taxon>
        <taxon>Dacrymycetes</taxon>
        <taxon>Dacrymycetales</taxon>
        <taxon>Dacrymycetaceae</taxon>
        <taxon>Dacryopinax</taxon>
    </lineage>
</organism>
<accession>M5G995</accession>
<feature type="region of interest" description="Disordered" evidence="8">
    <location>
        <begin position="1221"/>
        <end position="1288"/>
    </location>
</feature>
<dbReference type="OMA" id="GLRWYLI"/>
<evidence type="ECO:0000256" key="4">
    <source>
        <dbReference type="ARBA" id="ARBA00023006"/>
    </source>
</evidence>
<dbReference type="GO" id="GO:0019901">
    <property type="term" value="F:protein kinase binding"/>
    <property type="evidence" value="ECO:0007669"/>
    <property type="project" value="TreeGrafter"/>
</dbReference>
<evidence type="ECO:0000256" key="5">
    <source>
        <dbReference type="ARBA" id="ARBA00023054"/>
    </source>
</evidence>
<dbReference type="OrthoDB" id="447953at2759"/>
<feature type="compositionally biased region" description="Polar residues" evidence="8">
    <location>
        <begin position="1230"/>
        <end position="1243"/>
    </location>
</feature>
<feature type="region of interest" description="Disordered" evidence="8">
    <location>
        <begin position="1"/>
        <end position="21"/>
    </location>
</feature>
<keyword evidence="6" id="KW-0472">Membrane</keyword>
<dbReference type="InterPro" id="IPR040040">
    <property type="entry name" value="ATG11"/>
</dbReference>
<feature type="region of interest" description="Disordered" evidence="8">
    <location>
        <begin position="544"/>
        <end position="563"/>
    </location>
</feature>
<dbReference type="Pfam" id="PF10377">
    <property type="entry name" value="ATG11"/>
    <property type="match status" value="1"/>
</dbReference>
<evidence type="ECO:0000313" key="11">
    <source>
        <dbReference type="EMBL" id="EJU02437.1"/>
    </source>
</evidence>
<dbReference type="InterPro" id="IPR019460">
    <property type="entry name" value="Atg11_C"/>
</dbReference>
<evidence type="ECO:0000256" key="1">
    <source>
        <dbReference type="ARBA" id="ARBA00009729"/>
    </source>
</evidence>
<evidence type="ECO:0000256" key="6">
    <source>
        <dbReference type="RuleBase" id="RU367075"/>
    </source>
</evidence>
<dbReference type="GO" id="GO:0034517">
    <property type="term" value="P:ribophagy"/>
    <property type="evidence" value="ECO:0007669"/>
    <property type="project" value="TreeGrafter"/>
</dbReference>
<protein>
    <recommendedName>
        <fullName evidence="6">Autophagy-related protein 11</fullName>
    </recommendedName>
</protein>
<proteinExistence type="inferred from homology"/>
<keyword evidence="6" id="KW-0926">Vacuole</keyword>
<feature type="domain" description="Autophagy-related protein 11 C-terminal" evidence="10">
    <location>
        <begin position="947"/>
        <end position="1053"/>
    </location>
</feature>
<sequence length="1367" mass="149302">MLVHRAETGTTYCYSPSSSSSSSLTTSLAQLTSIPNPHDALLLLPDGEPYRGEQAPEVWVFDLGLMRESGMGGLGLGSLEEPGIRETSPSFTRPSTYLPPAQSHLSTLSLLLPTFSTQHTALTLATRTLHTHTYNLTSALSAFSPLATRALEAQRDLLASHSLSMQINARVPIHPEFRRRFVKPSPRRETLADFVSQERMAVVYGQCEHVFVELAQRWVEVKRRVEELAEGEERANAALVNFVPKEAELAYARATEALRRVQQLVEDHSDEEPETEAAWAERDQVMTELRTLDNQIRADLRLVTSLKNASTRTVLNTLRLVSSLQSSISLLPPVLRSLEHSLRANSLPSSSASGGAGFPHLQKVHRWLYAYGCTILELVRRGEFRRFFHARSKSLAELMHKLTAREHSRRQAFQADVAGLLPFEIRGFGDTDDPVPALEVTVLGAGAGGGMGEGLGEWGLGRGDVESVMSLVRELERLPFPERGEELALYPLSPSTTNADQQPPRVPLHPATEARLLLEKHLARMQGLEETFDRLAERALLLSTYTGSGSGSGGKPQRPRTISEVSGYRETLNELKELKRQHSESTNARESERLLLSDELAALQAELTLSQAQGDDLRLRAERAESELANLRVLAESDRSVRQTLERRNMELRKDLAHTGAQLDQALHEGSAQTGEMEALRQELLHAREEFERVRALQEESAAQAGKLLDAQAEMLRELEEARSRGEDLEMRIERARAEGQKASDSLAEAGLEKDRLVKQLASEAERRLRDQRAEADGDRAVLERHYYELSARVEALDLELKELRGREEVQTADLEEARARLRAAEGEREGARVGAQEWETERVRWRERESTFLEIVALAGAYRDTCAKLFNAVQASAATALPGVSRAGNGTGELGTTAPKQAQAQAHVPVLFPPIDPDDASSALSALRAFPLAAFSDSVLKTGSTIRRWQKNTREYRDRAKGRISYRNFAKGDLALFLPTRNNVAKPWAAFNVGFPHFFLDQRNGVNRALEGRDWLVARIVAIQEKVADSQDPARNPYSLVDGLKYHMLEVELVNLTAPDPSARRKALTPSRAEGNSMTASMLASMSGSTSVQRTHPETEAPTSTSTPVPLPSASTTLPQRSSPLSRNFTQSLVPLLLHEHPAPSPFSPIVSASGETPTLSRPQPQAEPTLPESESEASTTPAHSHEPTPGIPIPFTAPHLPVPASTQHTLITEADLIHPTSPVMPHSRSATPASNRGSFSSIPGRPLLGPGPGMSASPSTSSKAAPTTALMQTSTPGEPGTPSPAESFGAAALEAARKLTPLASPTSTSGHGTFAAIANFGATFTRKRTASTVATSQSQGLGVSTPTERRDVSGAADLLKRFSRT</sequence>
<comment type="function">
    <text evidence="6">Involved in cytoplasm to vacuole transport (Cvt), pexophagy, mitophagy and nucleophagy. Recruits mitochondria for their selective degradation via autophagy (mitophagy) during starvation. Works as scaffold proteins that recruit ATG proteins to the pre-autophagosome (PAS), the site of vesicle/autophagosome formation. Required for the Cvt vesicles completion.</text>
</comment>
<keyword evidence="4 6" id="KW-0072">Autophagy</keyword>
<dbReference type="EMBL" id="JH795862">
    <property type="protein sequence ID" value="EJU02437.1"/>
    <property type="molecule type" value="Genomic_DNA"/>
</dbReference>
<comment type="subunit">
    <text evidence="6">Homodimer.</text>
</comment>
<comment type="similarity">
    <text evidence="1 6">Belongs to the ATG11 family.</text>
</comment>
<feature type="region of interest" description="Disordered" evidence="8">
    <location>
        <begin position="1084"/>
        <end position="1127"/>
    </location>
</feature>
<feature type="compositionally biased region" description="Low complexity" evidence="8">
    <location>
        <begin position="1245"/>
        <end position="1288"/>
    </location>
</feature>
<dbReference type="GO" id="GO:0000045">
    <property type="term" value="P:autophagosome assembly"/>
    <property type="evidence" value="ECO:0007669"/>
    <property type="project" value="UniProtKB-UniRule"/>
</dbReference>
<feature type="domain" description="Autophagy protein ATG17-like" evidence="9">
    <location>
        <begin position="101"/>
        <end position="418"/>
    </location>
</feature>
<dbReference type="PANTHER" id="PTHR13222:SF1">
    <property type="entry name" value="RB1-INDUCIBLE COILED-COIL PROTEIN 1"/>
    <property type="match status" value="1"/>
</dbReference>
<dbReference type="HOGENOM" id="CLU_004046_0_0_1"/>
<feature type="region of interest" description="Disordered" evidence="8">
    <location>
        <begin position="1146"/>
        <end position="1204"/>
    </location>
</feature>
<comment type="subcellular location">
    <subcellularLocation>
        <location evidence="6">Preautophagosomal structure membrane</location>
        <topology evidence="6">Peripheral membrane protein</topology>
    </subcellularLocation>
    <subcellularLocation>
        <location evidence="6">Vacuole membrane</location>
        <topology evidence="6">Peripheral membrane protein</topology>
    </subcellularLocation>
    <text evidence="6">During pexophagy, accumulates in the vacuolar membrane region, where the peroxisomes contact the vacuole.</text>
</comment>
<feature type="coiled-coil region" evidence="7">
    <location>
        <begin position="614"/>
        <end position="739"/>
    </location>
</feature>
<gene>
    <name evidence="11" type="ORF">DACRYDRAFT_107355</name>
</gene>
<keyword evidence="3 6" id="KW-0653">Protein transport</keyword>
<keyword evidence="5 7" id="KW-0175">Coiled coil</keyword>
<dbReference type="GO" id="GO:0005774">
    <property type="term" value="C:vacuolar membrane"/>
    <property type="evidence" value="ECO:0007669"/>
    <property type="project" value="UniProtKB-SubCell"/>
</dbReference>